<dbReference type="InterPro" id="IPR051365">
    <property type="entry name" value="TOX_HMG-box_domain"/>
</dbReference>
<dbReference type="Proteomes" id="UP000038040">
    <property type="component" value="Unplaced"/>
</dbReference>
<evidence type="ECO:0000256" key="1">
    <source>
        <dbReference type="ARBA" id="ARBA00004123"/>
    </source>
</evidence>
<evidence type="ECO:0000313" key="9">
    <source>
        <dbReference type="WBParaSite" id="DME_0000632401-mRNA-1"/>
    </source>
</evidence>
<dbReference type="OrthoDB" id="10027956at2759"/>
<keyword evidence="3 4" id="KW-0539">Nucleus</keyword>
<keyword evidence="8" id="KW-1185">Reference proteome</keyword>
<gene>
    <name evidence="6" type="ORF">DME_LOCUS1221</name>
</gene>
<dbReference type="PANTHER" id="PTHR45781">
    <property type="entry name" value="AGAP000281-PA"/>
    <property type="match status" value="1"/>
</dbReference>
<protein>
    <submittedName>
        <fullName evidence="9">HMG box domain-containing protein</fullName>
    </submittedName>
</protein>
<dbReference type="STRING" id="318479.A0A0N4UFU1"/>
<feature type="domain" description="HMG box" evidence="5">
    <location>
        <begin position="27"/>
        <end position="95"/>
    </location>
</feature>
<evidence type="ECO:0000256" key="2">
    <source>
        <dbReference type="ARBA" id="ARBA00023125"/>
    </source>
</evidence>
<evidence type="ECO:0000259" key="5">
    <source>
        <dbReference type="PROSITE" id="PS50118"/>
    </source>
</evidence>
<dbReference type="Proteomes" id="UP000274756">
    <property type="component" value="Unassembled WGS sequence"/>
</dbReference>
<dbReference type="SMART" id="SM00398">
    <property type="entry name" value="HMG"/>
    <property type="match status" value="1"/>
</dbReference>
<proteinExistence type="predicted"/>
<evidence type="ECO:0000313" key="8">
    <source>
        <dbReference type="Proteomes" id="UP000274756"/>
    </source>
</evidence>
<sequence>MHQPLIDKSDLMIYGIESDEYLDISSIEPPVSAYALFFHDHQGLIKNENPKATFGEISKSIASLWDNLDNLTKKKYKERTEQAKRDYLKRIAVCRANQVSQDGSIVSEKEAQ</sequence>
<organism evidence="7 9">
    <name type="scientific">Dracunculus medinensis</name>
    <name type="common">Guinea worm</name>
    <dbReference type="NCBI Taxonomy" id="318479"/>
    <lineage>
        <taxon>Eukaryota</taxon>
        <taxon>Metazoa</taxon>
        <taxon>Ecdysozoa</taxon>
        <taxon>Nematoda</taxon>
        <taxon>Chromadorea</taxon>
        <taxon>Rhabditida</taxon>
        <taxon>Spirurina</taxon>
        <taxon>Dracunculoidea</taxon>
        <taxon>Dracunculidae</taxon>
        <taxon>Dracunculus</taxon>
    </lineage>
</organism>
<dbReference type="AlphaFoldDB" id="A0A0N4UFU1"/>
<dbReference type="CDD" id="cd21995">
    <property type="entry name" value="HMG-box_TOX-like"/>
    <property type="match status" value="1"/>
</dbReference>
<dbReference type="EMBL" id="UYYG01000016">
    <property type="protein sequence ID" value="VDN51248.1"/>
    <property type="molecule type" value="Genomic_DNA"/>
</dbReference>
<reference evidence="6 8" key="2">
    <citation type="submission" date="2018-11" db="EMBL/GenBank/DDBJ databases">
        <authorList>
            <consortium name="Pathogen Informatics"/>
        </authorList>
    </citation>
    <scope>NUCLEOTIDE SEQUENCE [LARGE SCALE GENOMIC DNA]</scope>
</reference>
<dbReference type="GO" id="GO:0006357">
    <property type="term" value="P:regulation of transcription by RNA polymerase II"/>
    <property type="evidence" value="ECO:0007669"/>
    <property type="project" value="TreeGrafter"/>
</dbReference>
<dbReference type="PANTHER" id="PTHR45781:SF1">
    <property type="entry name" value="HMG BOX DOMAIN-CONTAINING PROTEIN"/>
    <property type="match status" value="1"/>
</dbReference>
<evidence type="ECO:0000313" key="7">
    <source>
        <dbReference type="Proteomes" id="UP000038040"/>
    </source>
</evidence>
<evidence type="ECO:0000256" key="4">
    <source>
        <dbReference type="PROSITE-ProRule" id="PRU00267"/>
    </source>
</evidence>
<dbReference type="InterPro" id="IPR036910">
    <property type="entry name" value="HMG_box_dom_sf"/>
</dbReference>
<dbReference type="SUPFAM" id="SSF47095">
    <property type="entry name" value="HMG-box"/>
    <property type="match status" value="1"/>
</dbReference>
<keyword evidence="2 4" id="KW-0238">DNA-binding</keyword>
<evidence type="ECO:0000256" key="3">
    <source>
        <dbReference type="ARBA" id="ARBA00023242"/>
    </source>
</evidence>
<dbReference type="GO" id="GO:0031490">
    <property type="term" value="F:chromatin DNA binding"/>
    <property type="evidence" value="ECO:0007669"/>
    <property type="project" value="TreeGrafter"/>
</dbReference>
<dbReference type="WBParaSite" id="DME_0000632401-mRNA-1">
    <property type="protein sequence ID" value="DME_0000632401-mRNA-1"/>
    <property type="gene ID" value="DME_0000632401"/>
</dbReference>
<dbReference type="Pfam" id="PF00505">
    <property type="entry name" value="HMG_box"/>
    <property type="match status" value="1"/>
</dbReference>
<dbReference type="Gene3D" id="1.10.30.10">
    <property type="entry name" value="High mobility group box domain"/>
    <property type="match status" value="1"/>
</dbReference>
<feature type="DNA-binding region" description="HMG box" evidence="4">
    <location>
        <begin position="27"/>
        <end position="95"/>
    </location>
</feature>
<name>A0A0N4UFU1_DRAME</name>
<dbReference type="PROSITE" id="PS50118">
    <property type="entry name" value="HMG_BOX_2"/>
    <property type="match status" value="1"/>
</dbReference>
<reference evidence="9" key="1">
    <citation type="submission" date="2017-02" db="UniProtKB">
        <authorList>
            <consortium name="WormBaseParasite"/>
        </authorList>
    </citation>
    <scope>IDENTIFICATION</scope>
</reference>
<dbReference type="GO" id="GO:0005634">
    <property type="term" value="C:nucleus"/>
    <property type="evidence" value="ECO:0007669"/>
    <property type="project" value="UniProtKB-SubCell"/>
</dbReference>
<comment type="subcellular location">
    <subcellularLocation>
        <location evidence="1">Nucleus</location>
    </subcellularLocation>
</comment>
<evidence type="ECO:0000313" key="6">
    <source>
        <dbReference type="EMBL" id="VDN51248.1"/>
    </source>
</evidence>
<dbReference type="InterPro" id="IPR009071">
    <property type="entry name" value="HMG_box_dom"/>
</dbReference>
<accession>A0A0N4UFU1</accession>